<feature type="region of interest" description="Disordered" evidence="1">
    <location>
        <begin position="100"/>
        <end position="128"/>
    </location>
</feature>
<evidence type="ECO:0000313" key="2">
    <source>
        <dbReference type="EMBL" id="ACO67097.1"/>
    </source>
</evidence>
<reference evidence="2 3" key="1">
    <citation type="journal article" date="2009" name="Science">
        <title>Green evolution and dynamic adaptations revealed by genomes of the marine picoeukaryotes Micromonas.</title>
        <authorList>
            <person name="Worden A.Z."/>
            <person name="Lee J.H."/>
            <person name="Mock T."/>
            <person name="Rouze P."/>
            <person name="Simmons M.P."/>
            <person name="Aerts A.L."/>
            <person name="Allen A.E."/>
            <person name="Cuvelier M.L."/>
            <person name="Derelle E."/>
            <person name="Everett M.V."/>
            <person name="Foulon E."/>
            <person name="Grimwood J."/>
            <person name="Gundlach H."/>
            <person name="Henrissat B."/>
            <person name="Napoli C."/>
            <person name="McDonald S.M."/>
            <person name="Parker M.S."/>
            <person name="Rombauts S."/>
            <person name="Salamov A."/>
            <person name="Von Dassow P."/>
            <person name="Badger J.H."/>
            <person name="Coutinho P.M."/>
            <person name="Demir E."/>
            <person name="Dubchak I."/>
            <person name="Gentemann C."/>
            <person name="Eikrem W."/>
            <person name="Gready J.E."/>
            <person name="John U."/>
            <person name="Lanier W."/>
            <person name="Lindquist E.A."/>
            <person name="Lucas S."/>
            <person name="Mayer K.F."/>
            <person name="Moreau H."/>
            <person name="Not F."/>
            <person name="Otillar R."/>
            <person name="Panaud O."/>
            <person name="Pangilinan J."/>
            <person name="Paulsen I."/>
            <person name="Piegu B."/>
            <person name="Poliakov A."/>
            <person name="Robbens S."/>
            <person name="Schmutz J."/>
            <person name="Toulza E."/>
            <person name="Wyss T."/>
            <person name="Zelensky A."/>
            <person name="Zhou K."/>
            <person name="Armbrust E.V."/>
            <person name="Bhattacharya D."/>
            <person name="Goodenough U.W."/>
            <person name="Van de Peer Y."/>
            <person name="Grigoriev I.V."/>
        </authorList>
    </citation>
    <scope>NUCLEOTIDE SEQUENCE [LARGE SCALE GENOMIC DNA]</scope>
    <source>
        <strain evidence="3">RCC299 / NOUM17</strain>
    </source>
</reference>
<feature type="compositionally biased region" description="Basic and acidic residues" evidence="1">
    <location>
        <begin position="168"/>
        <end position="183"/>
    </location>
</feature>
<keyword evidence="3" id="KW-1185">Reference proteome</keyword>
<dbReference type="InParanoid" id="C1EFJ4"/>
<name>C1EFJ4_MICCC</name>
<dbReference type="SUPFAM" id="SSF50156">
    <property type="entry name" value="PDZ domain-like"/>
    <property type="match status" value="1"/>
</dbReference>
<evidence type="ECO:0008006" key="4">
    <source>
        <dbReference type="Google" id="ProtNLM"/>
    </source>
</evidence>
<organism evidence="2 3">
    <name type="scientific">Micromonas commoda (strain RCC299 / NOUM17 / CCMP2709)</name>
    <name type="common">Picoplanktonic green alga</name>
    <dbReference type="NCBI Taxonomy" id="296587"/>
    <lineage>
        <taxon>Eukaryota</taxon>
        <taxon>Viridiplantae</taxon>
        <taxon>Chlorophyta</taxon>
        <taxon>Mamiellophyceae</taxon>
        <taxon>Mamiellales</taxon>
        <taxon>Mamiellaceae</taxon>
        <taxon>Micromonas</taxon>
    </lineage>
</organism>
<dbReference type="EMBL" id="CP001331">
    <property type="protein sequence ID" value="ACO67097.1"/>
    <property type="molecule type" value="Genomic_DNA"/>
</dbReference>
<dbReference type="GO" id="GO:0005634">
    <property type="term" value="C:nucleus"/>
    <property type="evidence" value="ECO:0007669"/>
    <property type="project" value="TreeGrafter"/>
</dbReference>
<dbReference type="GO" id="GO:0005737">
    <property type="term" value="C:cytoplasm"/>
    <property type="evidence" value="ECO:0007669"/>
    <property type="project" value="TreeGrafter"/>
</dbReference>
<dbReference type="Proteomes" id="UP000002009">
    <property type="component" value="Chromosome 13"/>
</dbReference>
<evidence type="ECO:0000256" key="1">
    <source>
        <dbReference type="SAM" id="MobiDB-lite"/>
    </source>
</evidence>
<feature type="region of interest" description="Disordered" evidence="1">
    <location>
        <begin position="669"/>
        <end position="702"/>
    </location>
</feature>
<feature type="compositionally biased region" description="Basic and acidic residues" evidence="1">
    <location>
        <begin position="201"/>
        <end position="212"/>
    </location>
</feature>
<dbReference type="InterPro" id="IPR036034">
    <property type="entry name" value="PDZ_sf"/>
</dbReference>
<dbReference type="GO" id="GO:0070682">
    <property type="term" value="P:proteasome regulatory particle assembly"/>
    <property type="evidence" value="ECO:0007669"/>
    <property type="project" value="InterPro"/>
</dbReference>
<dbReference type="InterPro" id="IPR035269">
    <property type="entry name" value="PSMD9"/>
</dbReference>
<feature type="compositionally biased region" description="Acidic residues" evidence="1">
    <location>
        <begin position="189"/>
        <end position="200"/>
    </location>
</feature>
<dbReference type="OrthoDB" id="72325at2759"/>
<dbReference type="PANTHER" id="PTHR12651:SF1">
    <property type="entry name" value="26S PROTEASOME NON-ATPASE REGULATORY SUBUNIT 9"/>
    <property type="match status" value="1"/>
</dbReference>
<dbReference type="GeneID" id="8248538"/>
<dbReference type="RefSeq" id="XP_002505839.1">
    <property type="nucleotide sequence ID" value="XM_002505793.1"/>
</dbReference>
<accession>C1EFJ4</accession>
<dbReference type="AlphaFoldDB" id="C1EFJ4"/>
<feature type="compositionally biased region" description="Basic and acidic residues" evidence="1">
    <location>
        <begin position="246"/>
        <end position="255"/>
    </location>
</feature>
<dbReference type="KEGG" id="mis:MICPUN_63811"/>
<feature type="compositionally biased region" description="Gly residues" evidence="1">
    <location>
        <begin position="56"/>
        <end position="65"/>
    </location>
</feature>
<feature type="compositionally biased region" description="Low complexity" evidence="1">
    <location>
        <begin position="25"/>
        <end position="39"/>
    </location>
</feature>
<protein>
    <recommendedName>
        <fullName evidence="4">PDZ domain-containing protein</fullName>
    </recommendedName>
</protein>
<feature type="region of interest" description="Disordered" evidence="1">
    <location>
        <begin position="21"/>
        <end position="84"/>
    </location>
</feature>
<evidence type="ECO:0000313" key="3">
    <source>
        <dbReference type="Proteomes" id="UP000002009"/>
    </source>
</evidence>
<proteinExistence type="predicted"/>
<feature type="region of interest" description="Disordered" evidence="1">
    <location>
        <begin position="159"/>
        <end position="295"/>
    </location>
</feature>
<feature type="compositionally biased region" description="Polar residues" evidence="1">
    <location>
        <begin position="693"/>
        <end position="702"/>
    </location>
</feature>
<dbReference type="PANTHER" id="PTHR12651">
    <property type="entry name" value="26S PROTEASOME NON-ATPASE REGULATORY SUBUNIT 9"/>
    <property type="match status" value="1"/>
</dbReference>
<feature type="compositionally biased region" description="Acidic residues" evidence="1">
    <location>
        <begin position="231"/>
        <end position="243"/>
    </location>
</feature>
<feature type="region of interest" description="Disordered" evidence="1">
    <location>
        <begin position="412"/>
        <end position="450"/>
    </location>
</feature>
<dbReference type="Gene3D" id="2.30.42.10">
    <property type="match status" value="1"/>
</dbReference>
<sequence length="702" mass="75312">MESDEVAEAEQHAAARAMLKKEFSSKSLSLRQQSFRRSSAGSDWSEDDSGSVSEWGGAGSDGAGVGARRATEVPTRGAGVLGKNLSEQLAERRAMRALGTRLSKMALPENAPADGRDGTIDGKPGKSGITAEMRRRFKAVADAAAFASYVRKQVAKRRAAKEALAALAREEPATRSPAEDAFKASETIGDTDDDDDDDDDVTARPGDEETTGRRMSVPESAARSLPSLREGDEDEADEDDDTAGDPVKKGADRDPPPPSREPRRRRGSIDYDRFRQPRPNVTNAAGSSADGETRETFRWRRASRVNIAIGLPPELFEDDDDAYDEDVLLATRTLRDASGSFSVEHAASRAAAPAANARDELRRRIRAKNGGDLPDASRTVPADEERAVRIAAARVAAAKTLSDAYDANVRAARDRAGGTKPPRPAPKRPIYASRSTSRGQDVANSAKKDAAKKNAEHYGKWFLAPELKSAVSFERDRDRYELLVGGEDARVARELRDAEAELRKRLETSFGARAYKRWIADTRGSGSVPGYLKSVEAAADDGSAASVQRARRRSEVAGRGMFRSGKAPPLGESPFASVGTVRVSSPADVAGLRPGDRIVSFGGLVGTFGAVTARLFGPAGLLEELRRADGTFAGEAATVWLMRDAKLRKVEVTPRRWRDGDTVDLLGCDLVPTPEGADEDGGNGGNGEDAGKSSRSSGFERR</sequence>
<feature type="region of interest" description="Disordered" evidence="1">
    <location>
        <begin position="543"/>
        <end position="569"/>
    </location>
</feature>
<feature type="compositionally biased region" description="Basic and acidic residues" evidence="1">
    <location>
        <begin position="114"/>
        <end position="124"/>
    </location>
</feature>
<gene>
    <name evidence="2" type="ORF">MICPUN_63811</name>
</gene>